<gene>
    <name evidence="1" type="ORF">M8818_002322</name>
</gene>
<dbReference type="Proteomes" id="UP001320706">
    <property type="component" value="Unassembled WGS sequence"/>
</dbReference>
<comment type="caution">
    <text evidence="1">The sequence shown here is derived from an EMBL/GenBank/DDBJ whole genome shotgun (WGS) entry which is preliminary data.</text>
</comment>
<evidence type="ECO:0000313" key="1">
    <source>
        <dbReference type="EMBL" id="KAK8214741.1"/>
    </source>
</evidence>
<accession>A0ACC3SI24</accession>
<proteinExistence type="predicted"/>
<protein>
    <submittedName>
        <fullName evidence="1">Uncharacterized protein</fullName>
    </submittedName>
</protein>
<dbReference type="EMBL" id="JAMKPW020000010">
    <property type="protein sequence ID" value="KAK8214741.1"/>
    <property type="molecule type" value="Genomic_DNA"/>
</dbReference>
<sequence>MVRQTRSKRILDKATVYALGGAYDGRKKRGWAKENHNNFTAPKLESEKDVTAGSDSDSRQLTRSYCIYGYFHDTARDSAVEPLSNEAETVEWKVAAGRRRQTTRHFLGNVGNAYQDLQRYLSSLLHTNRLHSPQPRASPTTKAADSELSFSPSTWRLTQAKSLHT</sequence>
<organism evidence="1 2">
    <name type="scientific">Zalaria obscura</name>
    <dbReference type="NCBI Taxonomy" id="2024903"/>
    <lineage>
        <taxon>Eukaryota</taxon>
        <taxon>Fungi</taxon>
        <taxon>Dikarya</taxon>
        <taxon>Ascomycota</taxon>
        <taxon>Pezizomycotina</taxon>
        <taxon>Dothideomycetes</taxon>
        <taxon>Dothideomycetidae</taxon>
        <taxon>Dothideales</taxon>
        <taxon>Zalariaceae</taxon>
        <taxon>Zalaria</taxon>
    </lineage>
</organism>
<evidence type="ECO:0000313" key="2">
    <source>
        <dbReference type="Proteomes" id="UP001320706"/>
    </source>
</evidence>
<name>A0ACC3SI24_9PEZI</name>
<reference evidence="1" key="1">
    <citation type="submission" date="2024-02" db="EMBL/GenBank/DDBJ databases">
        <title>Metagenome Assembled Genome of Zalaria obscura JY119.</title>
        <authorList>
            <person name="Vighnesh L."/>
            <person name="Jagadeeshwari U."/>
            <person name="Venkata Ramana C."/>
            <person name="Sasikala C."/>
        </authorList>
    </citation>
    <scope>NUCLEOTIDE SEQUENCE</scope>
    <source>
        <strain evidence="1">JY119</strain>
    </source>
</reference>
<keyword evidence="2" id="KW-1185">Reference proteome</keyword>